<protein>
    <submittedName>
        <fullName evidence="5">Uncharacterized protein</fullName>
    </submittedName>
</protein>
<dbReference type="Proteomes" id="UP001445335">
    <property type="component" value="Unassembled WGS sequence"/>
</dbReference>
<accession>A0AAW1RIT9</accession>
<dbReference type="AlphaFoldDB" id="A0AAW1RIT9"/>
<dbReference type="PROSITE" id="PS50005">
    <property type="entry name" value="TPR"/>
    <property type="match status" value="1"/>
</dbReference>
<dbReference type="Pfam" id="PF13414">
    <property type="entry name" value="TPR_11"/>
    <property type="match status" value="1"/>
</dbReference>
<feature type="repeat" description="TPR" evidence="3">
    <location>
        <begin position="78"/>
        <end position="111"/>
    </location>
</feature>
<dbReference type="InterPro" id="IPR021183">
    <property type="entry name" value="NatA_aux_su"/>
</dbReference>
<feature type="compositionally biased region" description="Basic and acidic residues" evidence="4">
    <location>
        <begin position="635"/>
        <end position="671"/>
    </location>
</feature>
<dbReference type="FunFam" id="1.25.40.1040:FF:000003">
    <property type="entry name" value="N-terminal acetyltransferase A, auxiliary subunit"/>
    <property type="match status" value="1"/>
</dbReference>
<evidence type="ECO:0000313" key="5">
    <source>
        <dbReference type="EMBL" id="KAK9833261.1"/>
    </source>
</evidence>
<dbReference type="GO" id="GO:0005737">
    <property type="term" value="C:cytoplasm"/>
    <property type="evidence" value="ECO:0007669"/>
    <property type="project" value="UniProtKB-ARBA"/>
</dbReference>
<dbReference type="InterPro" id="IPR011990">
    <property type="entry name" value="TPR-like_helical_dom_sf"/>
</dbReference>
<dbReference type="PANTHER" id="PTHR22767:SF2">
    <property type="entry name" value="N(ALPHA)-ACETYLTRANSFERASE 15_16, ISOFORM A"/>
    <property type="match status" value="1"/>
</dbReference>
<feature type="region of interest" description="Disordered" evidence="4">
    <location>
        <begin position="620"/>
        <end position="671"/>
    </location>
</feature>
<dbReference type="PIRSF" id="PIRSF000422">
    <property type="entry name" value="N-terminal-AcTrfase-A_aux_su"/>
    <property type="match status" value="1"/>
</dbReference>
<dbReference type="EMBL" id="JALJOU010000037">
    <property type="protein sequence ID" value="KAK9833261.1"/>
    <property type="molecule type" value="Genomic_DNA"/>
</dbReference>
<proteinExistence type="predicted"/>
<dbReference type="Gene3D" id="1.25.40.1010">
    <property type="match status" value="1"/>
</dbReference>
<gene>
    <name evidence="5" type="ORF">WJX81_000698</name>
</gene>
<dbReference type="SMART" id="SM00028">
    <property type="entry name" value="TPR"/>
    <property type="match status" value="5"/>
</dbReference>
<keyword evidence="2 3" id="KW-0802">TPR repeat</keyword>
<keyword evidence="1" id="KW-0677">Repeat</keyword>
<evidence type="ECO:0000313" key="6">
    <source>
        <dbReference type="Proteomes" id="UP001445335"/>
    </source>
</evidence>
<keyword evidence="6" id="KW-1185">Reference proteome</keyword>
<dbReference type="Pfam" id="PF12569">
    <property type="entry name" value="NatA_aux_su"/>
    <property type="match status" value="1"/>
</dbReference>
<dbReference type="PANTHER" id="PTHR22767">
    <property type="entry name" value="N-TERMINAL ACETYLTRANSFERASE-RELATED"/>
    <property type="match status" value="1"/>
</dbReference>
<dbReference type="SUPFAM" id="SSF48452">
    <property type="entry name" value="TPR-like"/>
    <property type="match status" value="3"/>
</dbReference>
<dbReference type="InterPro" id="IPR019734">
    <property type="entry name" value="TPR_rpt"/>
</dbReference>
<evidence type="ECO:0000256" key="3">
    <source>
        <dbReference type="PROSITE-ProRule" id="PRU00339"/>
    </source>
</evidence>
<evidence type="ECO:0000256" key="2">
    <source>
        <dbReference type="ARBA" id="ARBA00022803"/>
    </source>
</evidence>
<evidence type="ECO:0000256" key="4">
    <source>
        <dbReference type="SAM" id="MobiDB-lite"/>
    </source>
</evidence>
<reference evidence="5 6" key="1">
    <citation type="journal article" date="2024" name="Nat. Commun.">
        <title>Phylogenomics reveals the evolutionary origins of lichenization in chlorophyte algae.</title>
        <authorList>
            <person name="Puginier C."/>
            <person name="Libourel C."/>
            <person name="Otte J."/>
            <person name="Skaloud P."/>
            <person name="Haon M."/>
            <person name="Grisel S."/>
            <person name="Petersen M."/>
            <person name="Berrin J.G."/>
            <person name="Delaux P.M."/>
            <person name="Dal Grande F."/>
            <person name="Keller J."/>
        </authorList>
    </citation>
    <scope>NUCLEOTIDE SEQUENCE [LARGE SCALE GENOMIC DNA]</scope>
    <source>
        <strain evidence="5 6">SAG 245.80</strain>
    </source>
</reference>
<comment type="caution">
    <text evidence="5">The sequence shown here is derived from an EMBL/GenBank/DDBJ whole genome shotgun (WGS) entry which is preliminary data.</text>
</comment>
<dbReference type="Gene3D" id="1.25.40.1040">
    <property type="match status" value="1"/>
</dbReference>
<sequence length="923" mass="100566">MAAQLPDSRISGMFRSVVRLYETKQYKKGLKMADQVLRKCPDHGETLAMKGLILNCQEKKEEAYELCRRGLKCDLKSHVCWHVYGLLYRSDRNYDEAIKCYKNALRLEKDNIQILRDLALLQIQMRDLPGFMETRQTLLKIKPGNRTNWISFAIAHHLNGSHDLAVQMLDTFETNIMGEETPQDDYETSELLMYKAMVLEEGGKLDDALTHLTASKDRIKDRLGLEEQEARILLRLERWGEAEQAYRGLLARNPDNHRYHEGLQAAKHLAPDSRGAWTPQQRVQLTVLYDELADAYPRCSAAQRIPLDFKEGEAFEAAADAYVRRFLERGIPSLFSSLKALYRDERKLDALGRLFEEPDQAQAVAPEQPARESIAELLSQPAPDEDASLVAATSGNGGSSGCGDDAMVWTLLYLAQHYGQLGRTGDALAALDAAEARQADLPELCTARCRVLKHAGDLAGAAAAAVQAQGMDLADRYLNSCAAKALFRAGQLEAAERMALRFTKDGNQPSNLTEMQAMWYEIEAGNEHLARREYGMALKRLLAVEKHFGDFVEDQFDFHSYCVRKMTLRAYVQMLRMEDRLHHSVLFAKAAWSAIEVYLTLDAAPAAAAASAQEEEAALAALSPEERKRFKQRRRKEEQRQKKEADGRQREVAERTAREKEAAKEAAVKEGAKGAKKAAAAAAPKEVDADPNGAALAGVSAPLDEAARLARLAREHAGGHLRTHVLAYEVYSRRNRRLLALQAVRRAAALGGPGSPEAHRLAAAGEVQAVVDAGVAAILGGRTLADLNAAYLAAHGGASLPARAAAAEMAALLEPGERAAAAALLLDGGGPIGGGIPAEALRHSDCVAVAELLAGPLAAPKQAAEWRRRCRAVFPWSQYFESVAHSSAPVIAPPTANGGGGGAAVNGLADGLGKVALEEGAAH</sequence>
<organism evidence="5 6">
    <name type="scientific">Elliptochloris bilobata</name>
    <dbReference type="NCBI Taxonomy" id="381761"/>
    <lineage>
        <taxon>Eukaryota</taxon>
        <taxon>Viridiplantae</taxon>
        <taxon>Chlorophyta</taxon>
        <taxon>core chlorophytes</taxon>
        <taxon>Trebouxiophyceae</taxon>
        <taxon>Trebouxiophyceae incertae sedis</taxon>
        <taxon>Elliptochloris clade</taxon>
        <taxon>Elliptochloris</taxon>
    </lineage>
</organism>
<evidence type="ECO:0000256" key="1">
    <source>
        <dbReference type="ARBA" id="ARBA00022737"/>
    </source>
</evidence>
<name>A0AAW1RIT9_9CHLO</name>